<evidence type="ECO:0000313" key="2">
    <source>
        <dbReference type="EMBL" id="ERN00055.1"/>
    </source>
</evidence>
<organism evidence="2 3">
    <name type="scientific">Amborella trichopoda</name>
    <dbReference type="NCBI Taxonomy" id="13333"/>
    <lineage>
        <taxon>Eukaryota</taxon>
        <taxon>Viridiplantae</taxon>
        <taxon>Streptophyta</taxon>
        <taxon>Embryophyta</taxon>
        <taxon>Tracheophyta</taxon>
        <taxon>Spermatophyta</taxon>
        <taxon>Magnoliopsida</taxon>
        <taxon>Amborellales</taxon>
        <taxon>Amborellaceae</taxon>
        <taxon>Amborella</taxon>
    </lineage>
</organism>
<dbReference type="PANTHER" id="PTHR46929:SF3">
    <property type="entry name" value="MYB_SANT-LIKE DOMAIN-CONTAINING PROTEIN"/>
    <property type="match status" value="1"/>
</dbReference>
<proteinExistence type="predicted"/>
<dbReference type="EMBL" id="KI394961">
    <property type="protein sequence ID" value="ERN00055.1"/>
    <property type="molecule type" value="Genomic_DNA"/>
</dbReference>
<dbReference type="PANTHER" id="PTHR46929">
    <property type="entry name" value="EXPRESSED PROTEIN"/>
    <property type="match status" value="1"/>
</dbReference>
<dbReference type="HOGENOM" id="CLU_2213506_0_0_1"/>
<dbReference type="InterPro" id="IPR024752">
    <property type="entry name" value="Myb/SANT-like_dom"/>
</dbReference>
<evidence type="ECO:0000259" key="1">
    <source>
        <dbReference type="Pfam" id="PF12776"/>
    </source>
</evidence>
<name>W1NZB7_AMBTC</name>
<dbReference type="Proteomes" id="UP000017836">
    <property type="component" value="Unassembled WGS sequence"/>
</dbReference>
<sequence>MDDEIMEVESTSSKAKRIRWTHRMEVGLLYVLVEQVQACGKRKKDFKLAQWNAVEKAFMKATGIRRENFKNKFKTWGKNYNVVKALINRTGFGWDLVRQTVNGTEDL</sequence>
<accession>W1NZB7</accession>
<evidence type="ECO:0000313" key="3">
    <source>
        <dbReference type="Proteomes" id="UP000017836"/>
    </source>
</evidence>
<dbReference type="Gramene" id="ERN00055">
    <property type="protein sequence ID" value="ERN00055"/>
    <property type="gene ID" value="AMTR_s00105p00084670"/>
</dbReference>
<keyword evidence="3" id="KW-1185">Reference proteome</keyword>
<dbReference type="Pfam" id="PF12776">
    <property type="entry name" value="Myb_DNA-bind_3"/>
    <property type="match status" value="1"/>
</dbReference>
<dbReference type="AlphaFoldDB" id="W1NZB7"/>
<protein>
    <recommendedName>
        <fullName evidence="1">Myb/SANT-like domain-containing protein</fullName>
    </recommendedName>
</protein>
<feature type="domain" description="Myb/SANT-like" evidence="1">
    <location>
        <begin position="19"/>
        <end position="106"/>
    </location>
</feature>
<gene>
    <name evidence="2" type="ORF">AMTR_s00105p00084670</name>
</gene>
<reference evidence="3" key="1">
    <citation type="journal article" date="2013" name="Science">
        <title>The Amborella genome and the evolution of flowering plants.</title>
        <authorList>
            <consortium name="Amborella Genome Project"/>
        </authorList>
    </citation>
    <scope>NUCLEOTIDE SEQUENCE [LARGE SCALE GENOMIC DNA]</scope>
</reference>